<protein>
    <submittedName>
        <fullName evidence="1">Uncharacterized protein</fullName>
    </submittedName>
</protein>
<dbReference type="HOGENOM" id="CLU_2722282_0_0_1"/>
<evidence type="ECO:0000313" key="1">
    <source>
        <dbReference type="EMBL" id="EWY93516.1"/>
    </source>
</evidence>
<organism evidence="1 2">
    <name type="scientific">Fusarium oxysporum NRRL 32931</name>
    <dbReference type="NCBI Taxonomy" id="660029"/>
    <lineage>
        <taxon>Eukaryota</taxon>
        <taxon>Fungi</taxon>
        <taxon>Dikarya</taxon>
        <taxon>Ascomycota</taxon>
        <taxon>Pezizomycotina</taxon>
        <taxon>Sordariomycetes</taxon>
        <taxon>Hypocreomycetidae</taxon>
        <taxon>Hypocreales</taxon>
        <taxon>Nectriaceae</taxon>
        <taxon>Fusarium</taxon>
        <taxon>Fusarium oxysporum species complex</taxon>
    </lineage>
</organism>
<name>W9ILX3_FUSOX</name>
<dbReference type="EMBL" id="JH717842">
    <property type="protein sequence ID" value="EWY93516.1"/>
    <property type="molecule type" value="Genomic_DNA"/>
</dbReference>
<dbReference type="Proteomes" id="UP000030753">
    <property type="component" value="Unassembled WGS sequence"/>
</dbReference>
<sequence>MELSCQIVISINGGDSVEAGLITTCQTWTQTGFCYLEFLLIGQCTSTFETEPPWFKPTPMWFLTWPLPIERK</sequence>
<reference evidence="1 2" key="1">
    <citation type="submission" date="2011-06" db="EMBL/GenBank/DDBJ databases">
        <title>The Genome Sequence of Fusarium oxysporum FOSC 3-a.</title>
        <authorList>
            <consortium name="The Broad Institute Genome Sequencing Platform"/>
            <person name="Ma L.-J."/>
            <person name="Gale L.R."/>
            <person name="Schwartz D.C."/>
            <person name="Zhou S."/>
            <person name="Corby-Kistler H."/>
            <person name="Young S.K."/>
            <person name="Zeng Q."/>
            <person name="Gargeya S."/>
            <person name="Fitzgerald M."/>
            <person name="Haas B."/>
            <person name="Abouelleil A."/>
            <person name="Alvarado L."/>
            <person name="Arachchi H.M."/>
            <person name="Berlin A."/>
            <person name="Brown A."/>
            <person name="Chapman S.B."/>
            <person name="Chen Z."/>
            <person name="Dunbar C."/>
            <person name="Freedman E."/>
            <person name="Gearin G."/>
            <person name="Gellesch M."/>
            <person name="Goldberg J."/>
            <person name="Griggs A."/>
            <person name="Gujja S."/>
            <person name="Heiman D."/>
            <person name="Howarth C."/>
            <person name="Larson L."/>
            <person name="Lui A."/>
            <person name="MacDonald P.J.P."/>
            <person name="Mehta T."/>
            <person name="Montmayeur A."/>
            <person name="Murphy C."/>
            <person name="Neiman D."/>
            <person name="Pearson M."/>
            <person name="Priest M."/>
            <person name="Roberts A."/>
            <person name="Saif S."/>
            <person name="Shea T."/>
            <person name="Shenoy N."/>
            <person name="Sisk P."/>
            <person name="Stolte C."/>
            <person name="Sykes S."/>
            <person name="Wortman J."/>
            <person name="Nusbaum C."/>
            <person name="Birren B."/>
        </authorList>
    </citation>
    <scope>NUCLEOTIDE SEQUENCE [LARGE SCALE GENOMIC DNA]</scope>
    <source>
        <strain evidence="2">FOSC 3-a</strain>
    </source>
</reference>
<dbReference type="AlphaFoldDB" id="W9ILX3"/>
<evidence type="ECO:0000313" key="2">
    <source>
        <dbReference type="Proteomes" id="UP000030753"/>
    </source>
</evidence>
<proteinExistence type="predicted"/>
<accession>W9ILX3</accession>
<gene>
    <name evidence="1" type="ORF">FOYG_06686</name>
</gene>